<dbReference type="PANTHER" id="PTHR14097:SF7">
    <property type="entry name" value="OXIDOREDUCTASE HTATIP2"/>
    <property type="match status" value="1"/>
</dbReference>
<evidence type="ECO:0000313" key="3">
    <source>
        <dbReference type="Proteomes" id="UP000218267"/>
    </source>
</evidence>
<name>A0A1Y1CMH8_9BACT</name>
<gene>
    <name evidence="2" type="ORF">ALGA_2857</name>
</gene>
<dbReference type="Pfam" id="PF13460">
    <property type="entry name" value="NAD_binding_10"/>
    <property type="match status" value="1"/>
</dbReference>
<dbReference type="InterPro" id="IPR036291">
    <property type="entry name" value="NAD(P)-bd_dom_sf"/>
</dbReference>
<reference evidence="2 3" key="1">
    <citation type="journal article" date="2018" name="Mar. Genomics">
        <title>Complete genome sequence of Marinifilaceae bacterium strain SPP2, isolated from the Antarctic marine sediment.</title>
        <authorList>
            <person name="Watanabe M."/>
            <person name="Kojima H."/>
            <person name="Fukui M."/>
        </authorList>
    </citation>
    <scope>NUCLEOTIDE SEQUENCE [LARGE SCALE GENOMIC DNA]</scope>
    <source>
        <strain evidence="2 3">SPP2</strain>
    </source>
</reference>
<dbReference type="InterPro" id="IPR016040">
    <property type="entry name" value="NAD(P)-bd_dom"/>
</dbReference>
<dbReference type="SUPFAM" id="SSF51735">
    <property type="entry name" value="NAD(P)-binding Rossmann-fold domains"/>
    <property type="match status" value="1"/>
</dbReference>
<protein>
    <submittedName>
        <fullName evidence="2">Nucleoside-diphosphate sugar epimerase</fullName>
    </submittedName>
</protein>
<organism evidence="2 3">
    <name type="scientific">Labilibaculum antarcticum</name>
    <dbReference type="NCBI Taxonomy" id="1717717"/>
    <lineage>
        <taxon>Bacteria</taxon>
        <taxon>Pseudomonadati</taxon>
        <taxon>Bacteroidota</taxon>
        <taxon>Bacteroidia</taxon>
        <taxon>Marinilabiliales</taxon>
        <taxon>Marinifilaceae</taxon>
        <taxon>Labilibaculum</taxon>
    </lineage>
</organism>
<dbReference type="OrthoDB" id="9798632at2"/>
<dbReference type="AlphaFoldDB" id="A0A1Y1CMH8"/>
<dbReference type="Gene3D" id="3.40.50.720">
    <property type="entry name" value="NAD(P)-binding Rossmann-like Domain"/>
    <property type="match status" value="1"/>
</dbReference>
<evidence type="ECO:0000259" key="1">
    <source>
        <dbReference type="Pfam" id="PF13460"/>
    </source>
</evidence>
<proteinExistence type="predicted"/>
<dbReference type="EMBL" id="AP018042">
    <property type="protein sequence ID" value="BAX81162.1"/>
    <property type="molecule type" value="Genomic_DNA"/>
</dbReference>
<dbReference type="PANTHER" id="PTHR14097">
    <property type="entry name" value="OXIDOREDUCTASE HTATIP2"/>
    <property type="match status" value="1"/>
</dbReference>
<accession>A0A1Y1CMH8</accession>
<dbReference type="Proteomes" id="UP000218267">
    <property type="component" value="Chromosome"/>
</dbReference>
<sequence>MGKTAIILGASGLTGKLLLNRLLEDETYVRVKIFTRRSLGLVHPKLKEFIGDLLSLEEFKKDFTGDEVFCCIGTTAKKTKDKVLYRKIDFGIPATAASLAKANGIKSFLVISALGANSESNVFYNKTKGEMEQAVLSQGIANTYILRPSLINGKRDEDRLGEKIGAILMKVLSPFLLGKWKMYRAIKAETIANALHALAQAKPDYKIIESDKIQEVGAYL</sequence>
<feature type="domain" description="NAD(P)-binding" evidence="1">
    <location>
        <begin position="9"/>
        <end position="152"/>
    </location>
</feature>
<keyword evidence="3" id="KW-1185">Reference proteome</keyword>
<dbReference type="KEGG" id="mbas:ALGA_2857"/>
<reference evidence="3" key="2">
    <citation type="journal article" date="2020" name="Antonie Van Leeuwenhoek">
        <title>Labilibaculum antarcticum sp. nov., a novel facultative anaerobic, psychrotorelant bacterium isolated from marine sediment of Antarctica.</title>
        <authorList>
            <person name="Watanabe M."/>
            <person name="Kojima H."/>
            <person name="Fukui M."/>
        </authorList>
    </citation>
    <scope>NUCLEOTIDE SEQUENCE [LARGE SCALE GENOMIC DNA]</scope>
    <source>
        <strain evidence="3">SPP2</strain>
    </source>
</reference>
<evidence type="ECO:0000313" key="2">
    <source>
        <dbReference type="EMBL" id="BAX81162.1"/>
    </source>
</evidence>
<dbReference type="RefSeq" id="WP_096430202.1">
    <property type="nucleotide sequence ID" value="NZ_AP018042.1"/>
</dbReference>